<protein>
    <submittedName>
        <fullName evidence="6">Mannose-6-phosphate isomerase</fullName>
    </submittedName>
</protein>
<dbReference type="SUPFAM" id="SSF51182">
    <property type="entry name" value="RmlC-like cupins"/>
    <property type="match status" value="1"/>
</dbReference>
<dbReference type="PANTHER" id="PTHR42742">
    <property type="entry name" value="TRANSCRIPTIONAL REPRESSOR MPRA"/>
    <property type="match status" value="1"/>
</dbReference>
<dbReference type="GO" id="GO:0004476">
    <property type="term" value="F:mannose-6-phosphate isomerase activity"/>
    <property type="evidence" value="ECO:0007669"/>
    <property type="project" value="InterPro"/>
</dbReference>
<sequence length="347" mass="38258">MAHIYPIRLHSSLHETIWGGRRLERDHWKTLPADNSLIGESWETEVSTIVQNGAYENKTLAAVVEDAGEDFLGTQAVAIFGKRFPLLAKFIDANGQLSVQVHPKDEYAHAFEGGKLGKTEFWYILDAEPGASIVHGFKAATNPDEVRQAIESVKLEELMHNEPVKAGDIVFVPAGTVHAIGSGIVLYELQEYSDVTYRMYDYGRLTASGKPRELHIERSLDVSDYTVSPQIKMHPVEISNTPEYSERCLVACNYFVTREVQLRGGARNGTTEGSCIILTSLGADARVAYGENLGQSEAFNRGQTVVLPATLGDFRIEGEGSLLFSYVPASNDSAWQAWKIANPESAH</sequence>
<dbReference type="PIRSF" id="PIRSF036894">
    <property type="entry name" value="PMI_Firm_short"/>
    <property type="match status" value="1"/>
</dbReference>
<dbReference type="RefSeq" id="WP_161982189.1">
    <property type="nucleotide sequence ID" value="NZ_BIFT01000001.1"/>
</dbReference>
<feature type="binding site" evidence="3">
    <location>
        <position position="120"/>
    </location>
    <ligand>
        <name>Zn(2+)</name>
        <dbReference type="ChEBI" id="CHEBI:29105"/>
    </ligand>
</feature>
<comment type="caution">
    <text evidence="6">The sequence shown here is derived from an EMBL/GenBank/DDBJ whole genome shotgun (WGS) entry which is preliminary data.</text>
</comment>
<keyword evidence="6" id="KW-0413">Isomerase</keyword>
<dbReference type="Proteomes" id="UP000287171">
    <property type="component" value="Unassembled WGS sequence"/>
</dbReference>
<dbReference type="GO" id="GO:0005975">
    <property type="term" value="P:carbohydrate metabolic process"/>
    <property type="evidence" value="ECO:0007669"/>
    <property type="project" value="InterPro"/>
</dbReference>
<name>A0A402B9B7_9CHLR</name>
<accession>A0A402B9B7</accession>
<feature type="active site" evidence="4">
    <location>
        <position position="198"/>
    </location>
</feature>
<feature type="binding site" evidence="3">
    <location>
        <position position="178"/>
    </location>
    <ligand>
        <name>Zn(2+)</name>
        <dbReference type="ChEBI" id="CHEBI:29105"/>
    </ligand>
</feature>
<evidence type="ECO:0000313" key="6">
    <source>
        <dbReference type="EMBL" id="GCE27971.1"/>
    </source>
</evidence>
<dbReference type="PANTHER" id="PTHR42742:SF3">
    <property type="entry name" value="FRUCTOKINASE"/>
    <property type="match status" value="1"/>
</dbReference>
<dbReference type="InterPro" id="IPR011051">
    <property type="entry name" value="RmlC_Cupin_sf"/>
</dbReference>
<dbReference type="CDD" id="cd07010">
    <property type="entry name" value="cupin_PMI_type_I_N_bac"/>
    <property type="match status" value="1"/>
</dbReference>
<evidence type="ECO:0000259" key="5">
    <source>
        <dbReference type="Pfam" id="PF20511"/>
    </source>
</evidence>
<gene>
    <name evidence="6" type="ORF">KDA_34550</name>
</gene>
<evidence type="ECO:0000256" key="3">
    <source>
        <dbReference type="PIRSR" id="PIRSR036894-1"/>
    </source>
</evidence>
<keyword evidence="1 3" id="KW-0479">Metal-binding</keyword>
<feature type="domain" description="Phosphomannose isomerase type I catalytic" evidence="5">
    <location>
        <begin position="8"/>
        <end position="109"/>
    </location>
</feature>
<evidence type="ECO:0000256" key="2">
    <source>
        <dbReference type="ARBA" id="ARBA00022833"/>
    </source>
</evidence>
<evidence type="ECO:0000313" key="7">
    <source>
        <dbReference type="Proteomes" id="UP000287171"/>
    </source>
</evidence>
<dbReference type="AlphaFoldDB" id="A0A402B9B7"/>
<evidence type="ECO:0000256" key="1">
    <source>
        <dbReference type="ARBA" id="ARBA00022723"/>
    </source>
</evidence>
<dbReference type="InterPro" id="IPR046457">
    <property type="entry name" value="PMI_typeI_cat"/>
</dbReference>
<keyword evidence="7" id="KW-1185">Reference proteome</keyword>
<dbReference type="Gene3D" id="2.60.120.10">
    <property type="entry name" value="Jelly Rolls"/>
    <property type="match status" value="2"/>
</dbReference>
<organism evidence="6 7">
    <name type="scientific">Dictyobacter alpinus</name>
    <dbReference type="NCBI Taxonomy" id="2014873"/>
    <lineage>
        <taxon>Bacteria</taxon>
        <taxon>Bacillati</taxon>
        <taxon>Chloroflexota</taxon>
        <taxon>Ktedonobacteria</taxon>
        <taxon>Ktedonobacterales</taxon>
        <taxon>Dictyobacteraceae</taxon>
        <taxon>Dictyobacter</taxon>
    </lineage>
</organism>
<dbReference type="InterPro" id="IPR014628">
    <property type="entry name" value="Man6P_isomerase_Firm_short"/>
</dbReference>
<dbReference type="EMBL" id="BIFT01000001">
    <property type="protein sequence ID" value="GCE27971.1"/>
    <property type="molecule type" value="Genomic_DNA"/>
</dbReference>
<dbReference type="InterPro" id="IPR051804">
    <property type="entry name" value="Carb_Metab_Reg_Kinase/Isom"/>
</dbReference>
<dbReference type="InterPro" id="IPR014710">
    <property type="entry name" value="RmlC-like_jellyroll"/>
</dbReference>
<keyword evidence="2 3" id="KW-0862">Zinc</keyword>
<dbReference type="Pfam" id="PF20511">
    <property type="entry name" value="PMI_typeI_cat"/>
    <property type="match status" value="1"/>
</dbReference>
<comment type="cofactor">
    <cofactor evidence="3">
        <name>Zn(2+)</name>
        <dbReference type="ChEBI" id="CHEBI:29105"/>
    </cofactor>
    <text evidence="3">Binds 1 zinc ion per subunit.</text>
</comment>
<reference evidence="7" key="1">
    <citation type="submission" date="2018-12" db="EMBL/GenBank/DDBJ databases">
        <title>Tengunoibacter tsumagoiensis gen. nov., sp. nov., Dictyobacter kobayashii sp. nov., D. alpinus sp. nov., and D. joshuensis sp. nov. and description of Dictyobacteraceae fam. nov. within the order Ktedonobacterales isolated from Tengu-no-mugimeshi.</title>
        <authorList>
            <person name="Wang C.M."/>
            <person name="Zheng Y."/>
            <person name="Sakai Y."/>
            <person name="Toyoda A."/>
            <person name="Minakuchi Y."/>
            <person name="Abe K."/>
            <person name="Yokota A."/>
            <person name="Yabe S."/>
        </authorList>
    </citation>
    <scope>NUCLEOTIDE SEQUENCE [LARGE SCALE GENOMIC DNA]</scope>
    <source>
        <strain evidence="7">Uno16</strain>
    </source>
</reference>
<evidence type="ECO:0000256" key="4">
    <source>
        <dbReference type="PIRSR" id="PIRSR036894-2"/>
    </source>
</evidence>
<dbReference type="GO" id="GO:0008270">
    <property type="term" value="F:zinc ion binding"/>
    <property type="evidence" value="ECO:0007669"/>
    <property type="project" value="InterPro"/>
</dbReference>
<feature type="binding site" evidence="3">
    <location>
        <position position="102"/>
    </location>
    <ligand>
        <name>Zn(2+)</name>
        <dbReference type="ChEBI" id="CHEBI:29105"/>
    </ligand>
</feature>
<proteinExistence type="predicted"/>